<reference evidence="1" key="1">
    <citation type="submission" date="2023-03" db="EMBL/GenBank/DDBJ databases">
        <title>Massive genome expansion in bonnet fungi (Mycena s.s.) driven by repeated elements and novel gene families across ecological guilds.</title>
        <authorList>
            <consortium name="Lawrence Berkeley National Laboratory"/>
            <person name="Harder C.B."/>
            <person name="Miyauchi S."/>
            <person name="Viragh M."/>
            <person name="Kuo A."/>
            <person name="Thoen E."/>
            <person name="Andreopoulos B."/>
            <person name="Lu D."/>
            <person name="Skrede I."/>
            <person name="Drula E."/>
            <person name="Henrissat B."/>
            <person name="Morin E."/>
            <person name="Kohler A."/>
            <person name="Barry K."/>
            <person name="LaButti K."/>
            <person name="Morin E."/>
            <person name="Salamov A."/>
            <person name="Lipzen A."/>
            <person name="Mereny Z."/>
            <person name="Hegedus B."/>
            <person name="Baldrian P."/>
            <person name="Stursova M."/>
            <person name="Weitz H."/>
            <person name="Taylor A."/>
            <person name="Grigoriev I.V."/>
            <person name="Nagy L.G."/>
            <person name="Martin F."/>
            <person name="Kauserud H."/>
        </authorList>
    </citation>
    <scope>NUCLEOTIDE SEQUENCE</scope>
    <source>
        <strain evidence="1">9144</strain>
    </source>
</reference>
<evidence type="ECO:0000313" key="1">
    <source>
        <dbReference type="EMBL" id="KAJ7205437.1"/>
    </source>
</evidence>
<evidence type="ECO:0000313" key="2">
    <source>
        <dbReference type="Proteomes" id="UP001219525"/>
    </source>
</evidence>
<proteinExistence type="predicted"/>
<dbReference type="AlphaFoldDB" id="A0AAD6YEE4"/>
<accession>A0AAD6YEE4</accession>
<comment type="caution">
    <text evidence="1">The sequence shown here is derived from an EMBL/GenBank/DDBJ whole genome shotgun (WGS) entry which is preliminary data.</text>
</comment>
<name>A0AAD6YEE4_9AGAR</name>
<organism evidence="1 2">
    <name type="scientific">Mycena pura</name>
    <dbReference type="NCBI Taxonomy" id="153505"/>
    <lineage>
        <taxon>Eukaryota</taxon>
        <taxon>Fungi</taxon>
        <taxon>Dikarya</taxon>
        <taxon>Basidiomycota</taxon>
        <taxon>Agaricomycotina</taxon>
        <taxon>Agaricomycetes</taxon>
        <taxon>Agaricomycetidae</taxon>
        <taxon>Agaricales</taxon>
        <taxon>Marasmiineae</taxon>
        <taxon>Mycenaceae</taxon>
        <taxon>Mycena</taxon>
    </lineage>
</organism>
<dbReference type="Proteomes" id="UP001219525">
    <property type="component" value="Unassembled WGS sequence"/>
</dbReference>
<keyword evidence="2" id="KW-1185">Reference proteome</keyword>
<dbReference type="EMBL" id="JARJCW010000043">
    <property type="protein sequence ID" value="KAJ7205437.1"/>
    <property type="molecule type" value="Genomic_DNA"/>
</dbReference>
<gene>
    <name evidence="1" type="ORF">GGX14DRAFT_397575</name>
</gene>
<sequence>MHDIELCNGSQIPGWCWSFSSQELGKIRRLFKQSEITAQLEACEVEIQGLLDLFRLHSGGILTAAIGDLNTKIEQRHQEFLELLASGRNSHYSDTESMVI</sequence>
<protein>
    <submittedName>
        <fullName evidence="1">Uncharacterized protein</fullName>
    </submittedName>
</protein>